<dbReference type="InterPro" id="IPR036291">
    <property type="entry name" value="NAD(P)-bd_dom_sf"/>
</dbReference>
<dbReference type="EMBL" id="CCCS020000002">
    <property type="protein sequence ID" value="CDQ08794.1"/>
    <property type="molecule type" value="Genomic_DNA"/>
</dbReference>
<evidence type="ECO:0000256" key="3">
    <source>
        <dbReference type="ARBA" id="ARBA00023002"/>
    </source>
</evidence>
<evidence type="ECO:0000256" key="1">
    <source>
        <dbReference type="ARBA" id="ARBA00005525"/>
    </source>
</evidence>
<evidence type="ECO:0000256" key="2">
    <source>
        <dbReference type="ARBA" id="ARBA00022857"/>
    </source>
</evidence>
<dbReference type="Proteomes" id="UP000193925">
    <property type="component" value="Chromosome AFERRI"/>
</dbReference>
<keyword evidence="4" id="KW-0641">Proline biosynthesis</keyword>
<dbReference type="NCBIfam" id="TIGR00112">
    <property type="entry name" value="proC"/>
    <property type="match status" value="1"/>
</dbReference>
<evidence type="ECO:0000259" key="7">
    <source>
        <dbReference type="Pfam" id="PF03807"/>
    </source>
</evidence>
<keyword evidence="11" id="KW-1185">Reference proteome</keyword>
<dbReference type="InterPro" id="IPR029036">
    <property type="entry name" value="P5CR_dimer"/>
</dbReference>
<keyword evidence="3 4" id="KW-0560">Oxidoreductase</keyword>
<dbReference type="InterPro" id="IPR028939">
    <property type="entry name" value="P5C_Rdtase_cat_N"/>
</dbReference>
<dbReference type="GO" id="GO:0005737">
    <property type="term" value="C:cytoplasm"/>
    <property type="evidence" value="ECO:0007669"/>
    <property type="project" value="UniProtKB-SubCell"/>
</dbReference>
<gene>
    <name evidence="4 9" type="primary">proC</name>
    <name evidence="9" type="ORF">AFERRI_100229</name>
    <name evidence="10" type="ORF">AFERRI_50196</name>
</gene>
<evidence type="ECO:0000259" key="8">
    <source>
        <dbReference type="Pfam" id="PF14748"/>
    </source>
</evidence>
<dbReference type="HAMAP" id="MF_01925">
    <property type="entry name" value="P5C_reductase"/>
    <property type="match status" value="1"/>
</dbReference>
<comment type="similarity">
    <text evidence="1 4">Belongs to the pyrroline-5-carboxylate reductase family.</text>
</comment>
<dbReference type="EMBL" id="LT841305">
    <property type="protein sequence ID" value="SMH66995.1"/>
    <property type="molecule type" value="Genomic_DNA"/>
</dbReference>
<dbReference type="SUPFAM" id="SSF51735">
    <property type="entry name" value="NAD(P)-binding Rossmann-fold domains"/>
    <property type="match status" value="1"/>
</dbReference>
<evidence type="ECO:0000313" key="9">
    <source>
        <dbReference type="EMBL" id="CDQ08794.1"/>
    </source>
</evidence>
<feature type="domain" description="Pyrroline-5-carboxylate reductase dimerisation" evidence="8">
    <location>
        <begin position="164"/>
        <end position="267"/>
    </location>
</feature>
<accession>A0A060UQD4</accession>
<dbReference type="UniPathway" id="UPA00098">
    <property type="reaction ID" value="UER00361"/>
</dbReference>
<reference evidence="9" key="2">
    <citation type="submission" date="2014-07" db="EMBL/GenBank/DDBJ databases">
        <title>Initial genome analysis of the psychrotolerant acidophile Acidithiobacillus ferrivorans CF27: insights into iron and sulfur oxidation pathways and into biofilm formation.</title>
        <authorList>
            <person name="Talla E."/>
            <person name="Hedrich S."/>
            <person name="Mangenot S."/>
            <person name="Ji B."/>
            <person name="Johnson D.B."/>
            <person name="Barbe V."/>
            <person name="Bonnefoy V."/>
        </authorList>
    </citation>
    <scope>NUCLEOTIDE SEQUENCE [LARGE SCALE GENOMIC DNA]</scope>
    <source>
        <strain evidence="9">CF27</strain>
    </source>
</reference>
<dbReference type="EC" id="1.5.1.2" evidence="4 5"/>
<organism evidence="9">
    <name type="scientific">Acidithiobacillus ferrivorans</name>
    <dbReference type="NCBI Taxonomy" id="160808"/>
    <lineage>
        <taxon>Bacteria</taxon>
        <taxon>Pseudomonadati</taxon>
        <taxon>Pseudomonadota</taxon>
        <taxon>Acidithiobacillia</taxon>
        <taxon>Acidithiobacillales</taxon>
        <taxon>Acidithiobacillaceae</taxon>
        <taxon>Acidithiobacillus</taxon>
    </lineage>
</organism>
<evidence type="ECO:0000256" key="5">
    <source>
        <dbReference type="NCBIfam" id="TIGR00112"/>
    </source>
</evidence>
<dbReference type="PIRSF" id="PIRSF000193">
    <property type="entry name" value="Pyrrol-5-carb_rd"/>
    <property type="match status" value="1"/>
</dbReference>
<comment type="pathway">
    <text evidence="4">Amino-acid biosynthesis; L-proline biosynthesis; L-proline from L-glutamate 5-semialdehyde: step 1/1.</text>
</comment>
<dbReference type="AlphaFoldDB" id="A0A060UQD4"/>
<comment type="function">
    <text evidence="4">Catalyzes the reduction of 1-pyrroline-5-carboxylate (PCA) to L-proline.</text>
</comment>
<dbReference type="GO" id="GO:0004735">
    <property type="term" value="F:pyrroline-5-carboxylate reductase activity"/>
    <property type="evidence" value="ECO:0007669"/>
    <property type="project" value="UniProtKB-UniRule"/>
</dbReference>
<dbReference type="Pfam" id="PF03807">
    <property type="entry name" value="F420_oxidored"/>
    <property type="match status" value="1"/>
</dbReference>
<dbReference type="PANTHER" id="PTHR11645">
    <property type="entry name" value="PYRROLINE-5-CARBOXYLATE REDUCTASE"/>
    <property type="match status" value="1"/>
</dbReference>
<feature type="binding site" evidence="6">
    <location>
        <begin position="9"/>
        <end position="14"/>
    </location>
    <ligand>
        <name>NADP(+)</name>
        <dbReference type="ChEBI" id="CHEBI:58349"/>
    </ligand>
</feature>
<keyword evidence="2 4" id="KW-0521">NADP</keyword>
<dbReference type="FunFam" id="1.10.3730.10:FF:000001">
    <property type="entry name" value="Pyrroline-5-carboxylate reductase"/>
    <property type="match status" value="1"/>
</dbReference>
<dbReference type="GO" id="GO:0055129">
    <property type="term" value="P:L-proline biosynthetic process"/>
    <property type="evidence" value="ECO:0007669"/>
    <property type="project" value="UniProtKB-UniRule"/>
</dbReference>
<sequence length="275" mass="28568">MITQNIVFIGAGNMARALIAGLRLQGVTGEQIQVHAPSVMRRDALAEEFGIRSLSAAAQRLPTNSVVIYAAKPQQISSVLAPWRQDFTDAGVLFLSVAAGVGSAHIAAELNTGSAIVRSMPNTPAQVGAGATALYARDSVNAAQRQTAAAIMSSVGQIYWLSDESLMDAVTALSGSGPAYILLFLEALEDAAVLQGLDRPTARALALQTVLGTAQMAAASRLSPTELRHQVTSPGGTTAAGLATWEEQLRPLAQRALAAAAERSRALGSPKKDIT</sequence>
<reference evidence="10 11" key="3">
    <citation type="submission" date="2017-03" db="EMBL/GenBank/DDBJ databases">
        <authorList>
            <person name="Regsiter A."/>
            <person name="William W."/>
        </authorList>
    </citation>
    <scope>NUCLEOTIDE SEQUENCE [LARGE SCALE GENOMIC DNA]</scope>
    <source>
        <strain evidence="10">PRJEB5721</strain>
    </source>
</reference>
<dbReference type="SUPFAM" id="SSF48179">
    <property type="entry name" value="6-phosphogluconate dehydrogenase C-terminal domain-like"/>
    <property type="match status" value="1"/>
</dbReference>
<proteinExistence type="inferred from homology"/>
<evidence type="ECO:0000256" key="6">
    <source>
        <dbReference type="PIRSR" id="PIRSR000193-1"/>
    </source>
</evidence>
<comment type="subcellular location">
    <subcellularLocation>
        <location evidence="4">Cytoplasm</location>
    </subcellularLocation>
</comment>
<dbReference type="InterPro" id="IPR000304">
    <property type="entry name" value="Pyrroline-COOH_reductase"/>
</dbReference>
<feature type="binding site" evidence="6">
    <location>
        <begin position="70"/>
        <end position="73"/>
    </location>
    <ligand>
        <name>NADP(+)</name>
        <dbReference type="ChEBI" id="CHEBI:58349"/>
    </ligand>
</feature>
<protein>
    <recommendedName>
        <fullName evidence="4 5">Pyrroline-5-carboxylate reductase</fullName>
        <shortName evidence="4">P5C reductase</shortName>
        <shortName evidence="4">P5CR</shortName>
        <ecNumber evidence="4 5">1.5.1.2</ecNumber>
    </recommendedName>
    <alternativeName>
        <fullName evidence="4">PCA reductase</fullName>
    </alternativeName>
</protein>
<name>A0A060UQD4_9PROT</name>
<feature type="domain" description="Pyrroline-5-carboxylate reductase catalytic N-terminal" evidence="7">
    <location>
        <begin position="6"/>
        <end position="100"/>
    </location>
</feature>
<evidence type="ECO:0000313" key="11">
    <source>
        <dbReference type="Proteomes" id="UP000193925"/>
    </source>
</evidence>
<dbReference type="Gene3D" id="3.40.50.720">
    <property type="entry name" value="NAD(P)-binding Rossmann-like Domain"/>
    <property type="match status" value="1"/>
</dbReference>
<comment type="catalytic activity">
    <reaction evidence="4">
        <text>L-proline + NAD(+) = (S)-1-pyrroline-5-carboxylate + NADH + 2 H(+)</text>
        <dbReference type="Rhea" id="RHEA:14105"/>
        <dbReference type="ChEBI" id="CHEBI:15378"/>
        <dbReference type="ChEBI" id="CHEBI:17388"/>
        <dbReference type="ChEBI" id="CHEBI:57540"/>
        <dbReference type="ChEBI" id="CHEBI:57945"/>
        <dbReference type="ChEBI" id="CHEBI:60039"/>
        <dbReference type="EC" id="1.5.1.2"/>
    </reaction>
</comment>
<keyword evidence="4" id="KW-0028">Amino-acid biosynthesis</keyword>
<comment type="catalytic activity">
    <reaction evidence="4">
        <text>L-proline + NADP(+) = (S)-1-pyrroline-5-carboxylate + NADPH + 2 H(+)</text>
        <dbReference type="Rhea" id="RHEA:14109"/>
        <dbReference type="ChEBI" id="CHEBI:15378"/>
        <dbReference type="ChEBI" id="CHEBI:17388"/>
        <dbReference type="ChEBI" id="CHEBI:57783"/>
        <dbReference type="ChEBI" id="CHEBI:58349"/>
        <dbReference type="ChEBI" id="CHEBI:60039"/>
        <dbReference type="EC" id="1.5.1.2"/>
    </reaction>
</comment>
<dbReference type="Pfam" id="PF14748">
    <property type="entry name" value="P5CR_dimer"/>
    <property type="match status" value="1"/>
</dbReference>
<dbReference type="PANTHER" id="PTHR11645:SF0">
    <property type="entry name" value="PYRROLINE-5-CARBOXYLATE REDUCTASE 3"/>
    <property type="match status" value="1"/>
</dbReference>
<dbReference type="Gene3D" id="1.10.3730.10">
    <property type="entry name" value="ProC C-terminal domain-like"/>
    <property type="match status" value="1"/>
</dbReference>
<evidence type="ECO:0000313" key="10">
    <source>
        <dbReference type="EMBL" id="SMH66995.1"/>
    </source>
</evidence>
<dbReference type="InterPro" id="IPR008927">
    <property type="entry name" value="6-PGluconate_DH-like_C_sf"/>
</dbReference>
<dbReference type="RefSeq" id="WP_035190947.1">
    <property type="nucleotide sequence ID" value="NZ_CCCS020000002.1"/>
</dbReference>
<keyword evidence="4" id="KW-0963">Cytoplasm</keyword>
<reference evidence="9" key="1">
    <citation type="submission" date="2014-03" db="EMBL/GenBank/DDBJ databases">
        <authorList>
            <person name="Genoscope - CEA"/>
        </authorList>
    </citation>
    <scope>NUCLEOTIDE SEQUENCE [LARGE SCALE GENOMIC DNA]</scope>
    <source>
        <strain evidence="9">CF27</strain>
    </source>
</reference>
<evidence type="ECO:0000256" key="4">
    <source>
        <dbReference type="HAMAP-Rule" id="MF_01925"/>
    </source>
</evidence>